<dbReference type="EnsemblPlants" id="Ma11_t07380.1">
    <property type="protein sequence ID" value="Ma11_p07380.1"/>
    <property type="gene ID" value="Ma11_g07380"/>
</dbReference>
<dbReference type="FunFam" id="3.50.50.60:FF:000100">
    <property type="entry name" value="Flavin-containing monooxygenase"/>
    <property type="match status" value="1"/>
</dbReference>
<dbReference type="EC" id="1.-.-.-" evidence="9"/>
<dbReference type="OMA" id="IMHACDY"/>
<evidence type="ECO:0000256" key="6">
    <source>
        <dbReference type="ARBA" id="ARBA00023002"/>
    </source>
</evidence>
<gene>
    <name evidence="10" type="ORF">GSMUA_18010.1</name>
</gene>
<dbReference type="InterPro" id="IPR050982">
    <property type="entry name" value="Auxin_biosynth/cation_transpt"/>
</dbReference>
<evidence type="ECO:0000256" key="4">
    <source>
        <dbReference type="ARBA" id="ARBA00022827"/>
    </source>
</evidence>
<evidence type="ECO:0000256" key="5">
    <source>
        <dbReference type="ARBA" id="ARBA00022857"/>
    </source>
</evidence>
<evidence type="ECO:0000256" key="7">
    <source>
        <dbReference type="ARBA" id="ARBA00023033"/>
    </source>
</evidence>
<dbReference type="GO" id="GO:0004497">
    <property type="term" value="F:monooxygenase activity"/>
    <property type="evidence" value="ECO:0000318"/>
    <property type="project" value="GO_Central"/>
</dbReference>
<evidence type="ECO:0000256" key="9">
    <source>
        <dbReference type="RuleBase" id="RU361177"/>
    </source>
</evidence>
<proteinExistence type="inferred from homology"/>
<comment type="cofactor">
    <cofactor evidence="1 9">
        <name>FAD</name>
        <dbReference type="ChEBI" id="CHEBI:57692"/>
    </cofactor>
</comment>
<evidence type="ECO:0000313" key="11">
    <source>
        <dbReference type="EnsemblPlants" id="Ma11_p07380.1"/>
    </source>
</evidence>
<keyword evidence="6 9" id="KW-0560">Oxidoreductase</keyword>
<dbReference type="GO" id="GO:0050661">
    <property type="term" value="F:NADP binding"/>
    <property type="evidence" value="ECO:0007669"/>
    <property type="project" value="InterPro"/>
</dbReference>
<dbReference type="PANTHER" id="PTHR43539">
    <property type="entry name" value="FLAVIN-BINDING MONOOXYGENASE-LIKE PROTEIN (AFU_ORTHOLOGUE AFUA_4G09220)"/>
    <property type="match status" value="1"/>
</dbReference>
<keyword evidence="7 9" id="KW-0503">Monooxygenase</keyword>
<comment type="catalytic activity">
    <reaction evidence="8">
        <text>indole-3-pyruvate + NADPH + O2 + H(+) = (indol-3-yl)acetate + CO2 + NADP(+) + H2O</text>
        <dbReference type="Rhea" id="RHEA:34331"/>
        <dbReference type="ChEBI" id="CHEBI:15377"/>
        <dbReference type="ChEBI" id="CHEBI:15378"/>
        <dbReference type="ChEBI" id="CHEBI:15379"/>
        <dbReference type="ChEBI" id="CHEBI:16526"/>
        <dbReference type="ChEBI" id="CHEBI:17640"/>
        <dbReference type="ChEBI" id="CHEBI:30854"/>
        <dbReference type="ChEBI" id="CHEBI:57783"/>
        <dbReference type="ChEBI" id="CHEBI:58349"/>
        <dbReference type="EC" id="1.14.13.168"/>
    </reaction>
</comment>
<dbReference type="PANTHER" id="PTHR43539:SF49">
    <property type="entry name" value="INDOLE-3-PYRUVATE MONOOXYGENASE YUCCA7-RELATED"/>
    <property type="match status" value="1"/>
</dbReference>
<dbReference type="PRINTS" id="PR00469">
    <property type="entry name" value="PNDRDTASEII"/>
</dbReference>
<dbReference type="InterPro" id="IPR036188">
    <property type="entry name" value="FAD/NAD-bd_sf"/>
</dbReference>
<reference evidence="10" key="1">
    <citation type="submission" date="2021-03" db="EMBL/GenBank/DDBJ databases">
        <authorList>
            <consortium name="Genoscope - CEA"/>
            <person name="William W."/>
        </authorList>
    </citation>
    <scope>NUCLEOTIDE SEQUENCE</scope>
    <source>
        <strain evidence="10">Doubled-haploid Pahang</strain>
    </source>
</reference>
<dbReference type="SUPFAM" id="SSF51905">
    <property type="entry name" value="FAD/NAD(P)-binding domain"/>
    <property type="match status" value="2"/>
</dbReference>
<dbReference type="Proteomes" id="UP000012960">
    <property type="component" value="Unplaced"/>
</dbReference>
<accession>A0A804L5A4</accession>
<dbReference type="GO" id="GO:0103075">
    <property type="term" value="F:indole-3-pyruvate monooxygenase activity"/>
    <property type="evidence" value="ECO:0007669"/>
    <property type="project" value="UniProtKB-EC"/>
</dbReference>
<dbReference type="GO" id="GO:0004499">
    <property type="term" value="F:N,N-dimethylaniline monooxygenase activity"/>
    <property type="evidence" value="ECO:0007669"/>
    <property type="project" value="InterPro"/>
</dbReference>
<evidence type="ECO:0000256" key="3">
    <source>
        <dbReference type="ARBA" id="ARBA00022630"/>
    </source>
</evidence>
<dbReference type="EMBL" id="HG996475">
    <property type="protein sequence ID" value="CAG1863827.1"/>
    <property type="molecule type" value="Genomic_DNA"/>
</dbReference>
<dbReference type="Gramene" id="Ma11_t07380.1">
    <property type="protein sequence ID" value="Ma11_p07380.1"/>
    <property type="gene ID" value="Ma11_g07380"/>
</dbReference>
<evidence type="ECO:0000313" key="10">
    <source>
        <dbReference type="EMBL" id="CAG1863827.1"/>
    </source>
</evidence>
<dbReference type="InParanoid" id="A0A804L5A4"/>
<dbReference type="AlphaFoldDB" id="A0A804L5A4"/>
<keyword evidence="3 9" id="KW-0285">Flavoprotein</keyword>
<dbReference type="GO" id="GO:0050660">
    <property type="term" value="F:flavin adenine dinucleotide binding"/>
    <property type="evidence" value="ECO:0000318"/>
    <property type="project" value="GO_Central"/>
</dbReference>
<keyword evidence="12" id="KW-1185">Reference proteome</keyword>
<dbReference type="InterPro" id="IPR020946">
    <property type="entry name" value="Flavin_mOase-like"/>
</dbReference>
<sequence length="419" mass="46812">MAHFADHGKRRCRWVNGPLIVGAGPSGLAVGACLKEHGVPSVILERSNCIASLWQSRAYDRLKLHLPKQFCQLPKLPFPEDFPEYPSKNQFVDYLESYAAHFQLNPQFDETVVSAKHDNTCGMWRVRTSVGRHGSRGRRTEVEYICQWLVVATGENAECVVPEMEGSEEFGRQVMHASDYRSGEAYRGRQVLVVGCGNSAMEVCLDLCHHNAFPTMVVRDAVHVLPRETFGRSTFELAVSLMKWLPVKVVDKVLLISSWMILGNIEKYGLRRPSLGPLELKNTQGKTPVLDIGALQKIKTGEIRVVPGIKRLLHGRAELVDGRILDVDSIILATGYHSNVHSWLQGTEFFNKDGFPSQAFPDGWKGCSGLYAVGFTRRGLSGASMDAVKIAEDIGRVWKEETRQAKHITACHRRCTSQN</sequence>
<keyword evidence="4 9" id="KW-0274">FAD</keyword>
<reference evidence="11" key="2">
    <citation type="submission" date="2021-05" db="UniProtKB">
        <authorList>
            <consortium name="EnsemblPlants"/>
        </authorList>
    </citation>
    <scope>IDENTIFICATION</scope>
    <source>
        <strain evidence="11">subsp. malaccensis</strain>
    </source>
</reference>
<dbReference type="GO" id="GO:0009851">
    <property type="term" value="P:auxin biosynthetic process"/>
    <property type="evidence" value="ECO:0007669"/>
    <property type="project" value="UniProtKB-ARBA"/>
</dbReference>
<protein>
    <recommendedName>
        <fullName evidence="9">Flavin-containing monooxygenase</fullName>
        <ecNumber evidence="9">1.-.-.-</ecNumber>
    </recommendedName>
</protein>
<dbReference type="Pfam" id="PF00743">
    <property type="entry name" value="FMO-like"/>
    <property type="match status" value="1"/>
</dbReference>
<comment type="similarity">
    <text evidence="2 9">Belongs to the FMO family.</text>
</comment>
<evidence type="ECO:0000313" key="12">
    <source>
        <dbReference type="Proteomes" id="UP000012960"/>
    </source>
</evidence>
<organism evidence="11 12">
    <name type="scientific">Musa acuminata subsp. malaccensis</name>
    <name type="common">Wild banana</name>
    <name type="synonym">Musa malaccensis</name>
    <dbReference type="NCBI Taxonomy" id="214687"/>
    <lineage>
        <taxon>Eukaryota</taxon>
        <taxon>Viridiplantae</taxon>
        <taxon>Streptophyta</taxon>
        <taxon>Embryophyta</taxon>
        <taxon>Tracheophyta</taxon>
        <taxon>Spermatophyta</taxon>
        <taxon>Magnoliopsida</taxon>
        <taxon>Liliopsida</taxon>
        <taxon>Zingiberales</taxon>
        <taxon>Musaceae</taxon>
        <taxon>Musa</taxon>
    </lineage>
</organism>
<evidence type="ECO:0000256" key="8">
    <source>
        <dbReference type="ARBA" id="ARBA00047707"/>
    </source>
</evidence>
<name>A0A804L5A4_MUSAM</name>
<evidence type="ECO:0000256" key="2">
    <source>
        <dbReference type="ARBA" id="ARBA00009183"/>
    </source>
</evidence>
<dbReference type="Gene3D" id="3.50.50.60">
    <property type="entry name" value="FAD/NAD(P)-binding domain"/>
    <property type="match status" value="1"/>
</dbReference>
<keyword evidence="5" id="KW-0521">NADP</keyword>
<dbReference type="OrthoDB" id="66881at2759"/>
<evidence type="ECO:0000256" key="1">
    <source>
        <dbReference type="ARBA" id="ARBA00001974"/>
    </source>
</evidence>
<dbReference type="SMR" id="A0A804L5A4"/>